<feature type="transmembrane region" description="Helical" evidence="1">
    <location>
        <begin position="14"/>
        <end position="31"/>
    </location>
</feature>
<feature type="transmembrane region" description="Helical" evidence="1">
    <location>
        <begin position="37"/>
        <end position="58"/>
    </location>
</feature>
<dbReference type="EMBL" id="JACHLI010000032">
    <property type="protein sequence ID" value="MBB4866833.1"/>
    <property type="molecule type" value="Genomic_DNA"/>
</dbReference>
<comment type="caution">
    <text evidence="2">The sequence shown here is derived from an EMBL/GenBank/DDBJ whole genome shotgun (WGS) entry which is preliminary data.</text>
</comment>
<reference evidence="2 3" key="1">
    <citation type="submission" date="2020-08" db="EMBL/GenBank/DDBJ databases">
        <title>Functional genomics of gut bacteria from endangered species of beetles.</title>
        <authorList>
            <person name="Carlos-Shanley C."/>
        </authorList>
    </citation>
    <scope>NUCLEOTIDE SEQUENCE [LARGE SCALE GENOMIC DNA]</scope>
    <source>
        <strain evidence="2 3">S00179</strain>
    </source>
</reference>
<keyword evidence="1" id="KW-0812">Transmembrane</keyword>
<gene>
    <name evidence="2" type="ORF">HNP46_005740</name>
</gene>
<evidence type="ECO:0000256" key="1">
    <source>
        <dbReference type="SAM" id="Phobius"/>
    </source>
</evidence>
<dbReference type="AlphaFoldDB" id="A0A7W7KQW2"/>
<evidence type="ECO:0000313" key="2">
    <source>
        <dbReference type="EMBL" id="MBB4866833.1"/>
    </source>
</evidence>
<feature type="transmembrane region" description="Helical" evidence="1">
    <location>
        <begin position="70"/>
        <end position="88"/>
    </location>
</feature>
<accession>A0A7W7KQW2</accession>
<evidence type="ECO:0000313" key="3">
    <source>
        <dbReference type="Proteomes" id="UP000566995"/>
    </source>
</evidence>
<dbReference type="Proteomes" id="UP000566995">
    <property type="component" value="Unassembled WGS sequence"/>
</dbReference>
<protein>
    <submittedName>
        <fullName evidence="2">Tetratricopeptide (TPR) repeat protein</fullName>
    </submittedName>
</protein>
<keyword evidence="1" id="KW-0472">Membrane</keyword>
<keyword evidence="1" id="KW-1133">Transmembrane helix</keyword>
<sequence>MTTQSSKKLSHSDIFWWVGTAALVVIGAGSFRVSWAAGLFMIAIAAMISPFVFQKILAKLGIADRIQIRVFITWIAIVGTTIIYMGQLTHLKHQEEARLAAEQKQRAEQAAIAEAEALKVKAANFQANRTAIMADINKSIEAKEVGRADSLLRQQSGITDPELMAATAKYKEMVQKWQDDAKAKSLKAELAKLQPKEYSRAADIYGKLLDLYPGNKAYQVAKDKNSKLADAEEAAAAKRRIEETKQAERTKKIEAQFSGWDGSHRGLERVAKSMMKNPDSFEHVETRYSDKGKYIRVGMTYRGTNSFGAVVPGTIVADFDLEGNLIKIVSQ</sequence>
<proteinExistence type="predicted"/>
<name>A0A7W7KQW2_PSENT</name>
<organism evidence="2 3">
    <name type="scientific">Pseudomonas nitroreducens</name>
    <dbReference type="NCBI Taxonomy" id="46680"/>
    <lineage>
        <taxon>Bacteria</taxon>
        <taxon>Pseudomonadati</taxon>
        <taxon>Pseudomonadota</taxon>
        <taxon>Gammaproteobacteria</taxon>
        <taxon>Pseudomonadales</taxon>
        <taxon>Pseudomonadaceae</taxon>
        <taxon>Pseudomonas</taxon>
    </lineage>
</organism>
<dbReference type="RefSeq" id="WP_184595717.1">
    <property type="nucleotide sequence ID" value="NZ_JACHLI010000032.1"/>
</dbReference>